<evidence type="ECO:0000259" key="4">
    <source>
        <dbReference type="Pfam" id="PF00582"/>
    </source>
</evidence>
<dbReference type="InterPro" id="IPR014729">
    <property type="entry name" value="Rossmann-like_a/b/a_fold"/>
</dbReference>
<evidence type="ECO:0000256" key="1">
    <source>
        <dbReference type="ARBA" id="ARBA00008791"/>
    </source>
</evidence>
<evidence type="ECO:0000256" key="2">
    <source>
        <dbReference type="ARBA" id="ARBA00022741"/>
    </source>
</evidence>
<dbReference type="InterPro" id="IPR006016">
    <property type="entry name" value="UspA"/>
</dbReference>
<reference evidence="5 6" key="1">
    <citation type="journal article" date="2019" name="ACS Chem. Biol.">
        <title>Identification and Mobilization of a Cryptic Antibiotic Biosynthesis Gene Locus from a Human-Pathogenic Nocardia Isolate.</title>
        <authorList>
            <person name="Herisse M."/>
            <person name="Ishida K."/>
            <person name="Porter J.L."/>
            <person name="Howden B."/>
            <person name="Hertweck C."/>
            <person name="Stinear T.P."/>
            <person name="Pidot S.J."/>
        </authorList>
    </citation>
    <scope>NUCLEOTIDE SEQUENCE [LARGE SCALE GENOMIC DNA]</scope>
    <source>
        <strain evidence="5 6">AUSMDU00012717</strain>
    </source>
</reference>
<dbReference type="Gene3D" id="3.40.50.620">
    <property type="entry name" value="HUPs"/>
    <property type="match status" value="2"/>
</dbReference>
<evidence type="ECO:0000256" key="3">
    <source>
        <dbReference type="ARBA" id="ARBA00022840"/>
    </source>
</evidence>
<feature type="domain" description="UspA" evidence="4">
    <location>
        <begin position="161"/>
        <end position="292"/>
    </location>
</feature>
<dbReference type="InterPro" id="IPR006015">
    <property type="entry name" value="Universal_stress_UspA"/>
</dbReference>
<dbReference type="PRINTS" id="PR01438">
    <property type="entry name" value="UNVRSLSTRESS"/>
</dbReference>
<dbReference type="Proteomes" id="UP000503540">
    <property type="component" value="Chromosome"/>
</dbReference>
<keyword evidence="6" id="KW-1185">Reference proteome</keyword>
<dbReference type="AlphaFoldDB" id="A0A6G9YJM7"/>
<comment type="similarity">
    <text evidence="1">Belongs to the universal stress protein A family.</text>
</comment>
<keyword evidence="2" id="KW-0547">Nucleotide-binding</keyword>
<name>A0A6G9YJM7_9NOCA</name>
<dbReference type="Pfam" id="PF00582">
    <property type="entry name" value="Usp"/>
    <property type="match status" value="2"/>
</dbReference>
<dbReference type="EMBL" id="CP046172">
    <property type="protein sequence ID" value="QIS13360.1"/>
    <property type="molecule type" value="Genomic_DNA"/>
</dbReference>
<dbReference type="PANTHER" id="PTHR46268:SF27">
    <property type="entry name" value="UNIVERSAL STRESS PROTEIN RV2623"/>
    <property type="match status" value="1"/>
</dbReference>
<dbReference type="PANTHER" id="PTHR46268">
    <property type="entry name" value="STRESS RESPONSE PROTEIN NHAX"/>
    <property type="match status" value="1"/>
</dbReference>
<gene>
    <name evidence="5" type="ORF">F5544_27535</name>
</gene>
<sequence>MSIRADRRDIVVGIDGSNTALNAARWAAYLAVALRAPLVLANVLTGPYFRSETTALSRSEDPGREDYLGQSVRIARVLLDQAAELLRTCTPELPVTTEILHGSAHSALRRRTERARMLVVGADTAFGSKLLGATAIHVALHGHCPVGVWRGDAGRPIPRDRTIAVGVDGTALSEPAIGHAFELADALRVPLTAVHLWSPARIPPIGGYIDRNAEEQAVLSESLAGWSERFPDVEIIPVPVPAIPAAFLTEIAHTAQLLVIGTHGRSLLGAALFGSTSRELLQQAPCPVLVCRSEPSAGEDRPR</sequence>
<proteinExistence type="inferred from homology"/>
<dbReference type="SUPFAM" id="SSF52402">
    <property type="entry name" value="Adenine nucleotide alpha hydrolases-like"/>
    <property type="match status" value="2"/>
</dbReference>
<dbReference type="KEGG" id="nah:F5544_27535"/>
<feature type="domain" description="UspA" evidence="4">
    <location>
        <begin position="8"/>
        <end position="148"/>
    </location>
</feature>
<dbReference type="GO" id="GO:0005524">
    <property type="term" value="F:ATP binding"/>
    <property type="evidence" value="ECO:0007669"/>
    <property type="project" value="UniProtKB-KW"/>
</dbReference>
<keyword evidence="3" id="KW-0067">ATP-binding</keyword>
<accession>A0A6G9YJM7</accession>
<protein>
    <submittedName>
        <fullName evidence="5">Universal stress protein</fullName>
    </submittedName>
</protein>
<evidence type="ECO:0000313" key="6">
    <source>
        <dbReference type="Proteomes" id="UP000503540"/>
    </source>
</evidence>
<organism evidence="5 6">
    <name type="scientific">Nocardia arthritidis</name>
    <dbReference type="NCBI Taxonomy" id="228602"/>
    <lineage>
        <taxon>Bacteria</taxon>
        <taxon>Bacillati</taxon>
        <taxon>Actinomycetota</taxon>
        <taxon>Actinomycetes</taxon>
        <taxon>Mycobacteriales</taxon>
        <taxon>Nocardiaceae</taxon>
        <taxon>Nocardia</taxon>
    </lineage>
</organism>
<dbReference type="RefSeq" id="WP_167475911.1">
    <property type="nucleotide sequence ID" value="NZ_CP046172.1"/>
</dbReference>
<evidence type="ECO:0000313" key="5">
    <source>
        <dbReference type="EMBL" id="QIS13360.1"/>
    </source>
</evidence>